<comment type="caution">
    <text evidence="1">The sequence shown here is derived from an EMBL/GenBank/DDBJ whole genome shotgun (WGS) entry which is preliminary data.</text>
</comment>
<gene>
    <name evidence="1" type="ORF">EZS28_019713</name>
</gene>
<dbReference type="EMBL" id="SNRW01005593">
    <property type="protein sequence ID" value="KAA6384762.1"/>
    <property type="molecule type" value="Genomic_DNA"/>
</dbReference>
<accession>A0A5J4VQ80</accession>
<protein>
    <submittedName>
        <fullName evidence="1">Uncharacterized protein</fullName>
    </submittedName>
</protein>
<dbReference type="AlphaFoldDB" id="A0A5J4VQ80"/>
<evidence type="ECO:0000313" key="2">
    <source>
        <dbReference type="Proteomes" id="UP000324800"/>
    </source>
</evidence>
<sequence length="174" mass="19331">MYVVFNGDGTNGTQTKTSLTDEVTIGDGLPLRTISVLIQDSRFINNQRSASGAITFVNKGVKTITITNVEFTGNLISRNGINKANAIFAIYLSDKVVDSLVRTIRNAFGNDPQLMANNKQLQQVVDDYNGTKHNAFKLRFSPKQTVKDLISNVDNLMKQQHLQNLSMEMLSVNY</sequence>
<name>A0A5J4VQ80_9EUKA</name>
<reference evidence="1 2" key="1">
    <citation type="submission" date="2019-03" db="EMBL/GenBank/DDBJ databases">
        <title>Single cell metagenomics reveals metabolic interactions within the superorganism composed of flagellate Streblomastix strix and complex community of Bacteroidetes bacteria on its surface.</title>
        <authorList>
            <person name="Treitli S.C."/>
            <person name="Kolisko M."/>
            <person name="Husnik F."/>
            <person name="Keeling P."/>
            <person name="Hampl V."/>
        </authorList>
    </citation>
    <scope>NUCLEOTIDE SEQUENCE [LARGE SCALE GENOMIC DNA]</scope>
    <source>
        <strain evidence="1">ST1C</strain>
    </source>
</reference>
<dbReference type="Proteomes" id="UP000324800">
    <property type="component" value="Unassembled WGS sequence"/>
</dbReference>
<organism evidence="1 2">
    <name type="scientific">Streblomastix strix</name>
    <dbReference type="NCBI Taxonomy" id="222440"/>
    <lineage>
        <taxon>Eukaryota</taxon>
        <taxon>Metamonada</taxon>
        <taxon>Preaxostyla</taxon>
        <taxon>Oxymonadida</taxon>
        <taxon>Streblomastigidae</taxon>
        <taxon>Streblomastix</taxon>
    </lineage>
</organism>
<evidence type="ECO:0000313" key="1">
    <source>
        <dbReference type="EMBL" id="KAA6384762.1"/>
    </source>
</evidence>
<proteinExistence type="predicted"/>